<keyword evidence="5" id="KW-0678">Repressor</keyword>
<evidence type="ECO:0000256" key="3">
    <source>
        <dbReference type="ARBA" id="ARBA00006922"/>
    </source>
</evidence>
<organism evidence="10 11">
    <name type="scientific">Pestalotiopsis fici (strain W106-1 / CGMCC3.15140)</name>
    <dbReference type="NCBI Taxonomy" id="1229662"/>
    <lineage>
        <taxon>Eukaryota</taxon>
        <taxon>Fungi</taxon>
        <taxon>Dikarya</taxon>
        <taxon>Ascomycota</taxon>
        <taxon>Pezizomycotina</taxon>
        <taxon>Sordariomycetes</taxon>
        <taxon>Xylariomycetidae</taxon>
        <taxon>Amphisphaeriales</taxon>
        <taxon>Sporocadaceae</taxon>
        <taxon>Pestalotiopsis</taxon>
    </lineage>
</organism>
<gene>
    <name evidence="10" type="ORF">PFICI_15394</name>
</gene>
<comment type="similarity">
    <text evidence="3">Belongs to the WHI5/NRM1 family.</text>
</comment>
<dbReference type="Pfam" id="PF08528">
    <property type="entry name" value="Whi5"/>
    <property type="match status" value="1"/>
</dbReference>
<dbReference type="Proteomes" id="UP000030651">
    <property type="component" value="Unassembled WGS sequence"/>
</dbReference>
<accession>W3WIB9</accession>
<evidence type="ECO:0000256" key="5">
    <source>
        <dbReference type="ARBA" id="ARBA00022491"/>
    </source>
</evidence>
<dbReference type="OMA" id="WVTTTSD"/>
<dbReference type="RefSeq" id="XP_007842166.1">
    <property type="nucleotide sequence ID" value="XM_007843975.1"/>
</dbReference>
<dbReference type="KEGG" id="pfy:PFICI_15394"/>
<evidence type="ECO:0000256" key="4">
    <source>
        <dbReference type="ARBA" id="ARBA00022490"/>
    </source>
</evidence>
<dbReference type="GO" id="GO:0005634">
    <property type="term" value="C:nucleus"/>
    <property type="evidence" value="ECO:0007669"/>
    <property type="project" value="UniProtKB-SubCell"/>
</dbReference>
<comment type="subcellular location">
    <subcellularLocation>
        <location evidence="2">Cytoplasm</location>
    </subcellularLocation>
    <subcellularLocation>
        <location evidence="1">Nucleus</location>
    </subcellularLocation>
</comment>
<protein>
    <submittedName>
        <fullName evidence="10">Uncharacterized protein</fullName>
    </submittedName>
</protein>
<feature type="compositionally biased region" description="Polar residues" evidence="9">
    <location>
        <begin position="99"/>
        <end position="113"/>
    </location>
</feature>
<name>W3WIB9_PESFW</name>
<evidence type="ECO:0000256" key="9">
    <source>
        <dbReference type="SAM" id="MobiDB-lite"/>
    </source>
</evidence>
<reference evidence="11" key="1">
    <citation type="journal article" date="2015" name="BMC Genomics">
        <title>Genomic and transcriptomic analysis of the endophytic fungus Pestalotiopsis fici reveals its lifestyle and high potential for synthesis of natural products.</title>
        <authorList>
            <person name="Wang X."/>
            <person name="Zhang X."/>
            <person name="Liu L."/>
            <person name="Xiang M."/>
            <person name="Wang W."/>
            <person name="Sun X."/>
            <person name="Che Y."/>
            <person name="Guo L."/>
            <person name="Liu G."/>
            <person name="Guo L."/>
            <person name="Wang C."/>
            <person name="Yin W.B."/>
            <person name="Stadler M."/>
            <person name="Zhang X."/>
            <person name="Liu X."/>
        </authorList>
    </citation>
    <scope>NUCLEOTIDE SEQUENCE [LARGE SCALE GENOMIC DNA]</scope>
    <source>
        <strain evidence="11">W106-1 / CGMCC3.15140</strain>
    </source>
</reference>
<evidence type="ECO:0000256" key="1">
    <source>
        <dbReference type="ARBA" id="ARBA00004123"/>
    </source>
</evidence>
<evidence type="ECO:0000256" key="2">
    <source>
        <dbReference type="ARBA" id="ARBA00004496"/>
    </source>
</evidence>
<dbReference type="HOGENOM" id="CLU_1540594_0_0_1"/>
<keyword evidence="4" id="KW-0963">Cytoplasm</keyword>
<proteinExistence type="inferred from homology"/>
<dbReference type="InParanoid" id="W3WIB9"/>
<keyword evidence="6" id="KW-0805">Transcription regulation</keyword>
<evidence type="ECO:0000256" key="6">
    <source>
        <dbReference type="ARBA" id="ARBA00023015"/>
    </source>
</evidence>
<feature type="compositionally biased region" description="Low complexity" evidence="9">
    <location>
        <begin position="71"/>
        <end position="83"/>
    </location>
</feature>
<evidence type="ECO:0000256" key="7">
    <source>
        <dbReference type="ARBA" id="ARBA00023163"/>
    </source>
</evidence>
<evidence type="ECO:0000256" key="8">
    <source>
        <dbReference type="ARBA" id="ARBA00023242"/>
    </source>
</evidence>
<dbReference type="GeneID" id="19280407"/>
<evidence type="ECO:0000313" key="11">
    <source>
        <dbReference type="Proteomes" id="UP000030651"/>
    </source>
</evidence>
<keyword evidence="8" id="KW-0539">Nucleus</keyword>
<dbReference type="AlphaFoldDB" id="W3WIB9"/>
<evidence type="ECO:0000313" key="10">
    <source>
        <dbReference type="EMBL" id="ETS72887.1"/>
    </source>
</evidence>
<dbReference type="eggNOG" id="ENOG502T64N">
    <property type="taxonomic scope" value="Eukaryota"/>
</dbReference>
<dbReference type="GO" id="GO:0005737">
    <property type="term" value="C:cytoplasm"/>
    <property type="evidence" value="ECO:0007669"/>
    <property type="project" value="UniProtKB-SubCell"/>
</dbReference>
<feature type="region of interest" description="Disordered" evidence="9">
    <location>
        <begin position="1"/>
        <end position="145"/>
    </location>
</feature>
<keyword evidence="11" id="KW-1185">Reference proteome</keyword>
<keyword evidence="7" id="KW-0804">Transcription</keyword>
<feature type="compositionally biased region" description="Basic residues" evidence="9">
    <location>
        <begin position="1"/>
        <end position="10"/>
    </location>
</feature>
<dbReference type="InterPro" id="IPR013734">
    <property type="entry name" value="TF_Nrm1/Whi5"/>
</dbReference>
<sequence length="174" mass="18512">MHVSPGKRRALAPLDNNSRSLIPSLKLSQPPEVKTLASHDVQDPDGSNGGKRKSAAVEDGPDAVKKRQCVAAASMAMTTTDDSPSGPVTRDRDACSISPEPSSIFDNSTGDTSLATCTTEVETDTDVLASSPPRLPRQPTMTRAEARQHAEVLRLRLGLAGYKLRTGQVSDRCC</sequence>
<dbReference type="EMBL" id="KI912126">
    <property type="protein sequence ID" value="ETS72887.1"/>
    <property type="molecule type" value="Genomic_DNA"/>
</dbReference>
<dbReference type="OrthoDB" id="5345625at2759"/>